<dbReference type="AlphaFoldDB" id="A0A1W0E7N5"/>
<proteinExistence type="predicted"/>
<comment type="caution">
    <text evidence="1">The sequence shown here is derived from an EMBL/GenBank/DDBJ whole genome shotgun (WGS) entry which is preliminary data.</text>
</comment>
<dbReference type="VEuPathDB" id="MicrosporidiaDB:EHP00_1883"/>
<dbReference type="EMBL" id="MNPJ01000013">
    <property type="protein sequence ID" value="OQS55222.1"/>
    <property type="molecule type" value="Genomic_DNA"/>
</dbReference>
<dbReference type="Proteomes" id="UP000192758">
    <property type="component" value="Unassembled WGS sequence"/>
</dbReference>
<protein>
    <submittedName>
        <fullName evidence="1">Uncharacterized protein</fullName>
    </submittedName>
</protein>
<gene>
    <name evidence="1" type="ORF">EHP00_1883</name>
</gene>
<sequence>MYSYYSDVLEPVITSSPPSVVEFLRNKGILKRVISCPFCVEKMKTDDYNRNVVNWRSGV</sequence>
<accession>A0A1W0E7N5</accession>
<reference evidence="1 2" key="1">
    <citation type="journal article" date="2017" name="Environ. Microbiol.">
        <title>Decay of the glycolytic pathway and adaptation to intranuclear parasitism within Enterocytozoonidae microsporidia.</title>
        <authorList>
            <person name="Wiredu Boakye D."/>
            <person name="Jaroenlak P."/>
            <person name="Prachumwat A."/>
            <person name="Williams T.A."/>
            <person name="Bateman K.S."/>
            <person name="Itsathitphaisarn O."/>
            <person name="Sritunyalucksana K."/>
            <person name="Paszkiewicz K.H."/>
            <person name="Moore K.A."/>
            <person name="Stentiford G.D."/>
            <person name="Williams B.A."/>
        </authorList>
    </citation>
    <scope>NUCLEOTIDE SEQUENCE [LARGE SCALE GENOMIC DNA]</scope>
    <source>
        <strain evidence="1 2">TH1</strain>
    </source>
</reference>
<evidence type="ECO:0000313" key="2">
    <source>
        <dbReference type="Proteomes" id="UP000192758"/>
    </source>
</evidence>
<evidence type="ECO:0000313" key="1">
    <source>
        <dbReference type="EMBL" id="OQS55222.1"/>
    </source>
</evidence>
<keyword evidence="2" id="KW-1185">Reference proteome</keyword>
<organism evidence="1 2">
    <name type="scientific">Ecytonucleospora hepatopenaei</name>
    <dbReference type="NCBI Taxonomy" id="646526"/>
    <lineage>
        <taxon>Eukaryota</taxon>
        <taxon>Fungi</taxon>
        <taxon>Fungi incertae sedis</taxon>
        <taxon>Microsporidia</taxon>
        <taxon>Enterocytozoonidae</taxon>
        <taxon>Ecytonucleospora</taxon>
    </lineage>
</organism>
<name>A0A1W0E7N5_9MICR</name>
<dbReference type="OrthoDB" id="6422673at2759"/>